<dbReference type="GO" id="GO:0008198">
    <property type="term" value="F:ferrous iron binding"/>
    <property type="evidence" value="ECO:0007669"/>
    <property type="project" value="TreeGrafter"/>
</dbReference>
<feature type="domain" description="Fe2OG dioxygenase" evidence="7">
    <location>
        <begin position="120"/>
        <end position="220"/>
    </location>
</feature>
<feature type="binding site" evidence="5">
    <location>
        <position position="76"/>
    </location>
    <ligand>
        <name>substrate</name>
    </ligand>
</feature>
<evidence type="ECO:0000256" key="3">
    <source>
        <dbReference type="ARBA" id="ARBA00023002"/>
    </source>
</evidence>
<feature type="binding site" evidence="6">
    <location>
        <position position="140"/>
    </location>
    <ligand>
        <name>Fe cation</name>
        <dbReference type="ChEBI" id="CHEBI:24875"/>
        <note>catalytic</note>
    </ligand>
</feature>
<comment type="cofactor">
    <cofactor evidence="6">
        <name>Fe(2+)</name>
        <dbReference type="ChEBI" id="CHEBI:29033"/>
    </cofactor>
    <text evidence="6">Binds 1 Fe(2+) ion per subunit.</text>
</comment>
<dbReference type="InterPro" id="IPR004574">
    <property type="entry name" value="Alkb"/>
</dbReference>
<sequence>MPSAPSDDLFADDPAEPSTLALGMQAVLLRGFALAQAPQLLEEVRQVVRQAPWRHMQTPGGKAMSVATTGCGPLSWVSDRRGYRYAALDPLTGKPWPALPADFAQLAHAAAQEAGFAAFVPDACLINRYAPGTRLSLHQDRDEQDLAAPIVSISLGLPATFLWGGATRGERALRVPLRHGDTVVWGGVDRLRFHGVLPVAPGQHPATGECRINLTLRKAT</sequence>
<dbReference type="GO" id="GO:0035516">
    <property type="term" value="F:broad specificity oxidative DNA demethylase activity"/>
    <property type="evidence" value="ECO:0007669"/>
    <property type="project" value="TreeGrafter"/>
</dbReference>
<dbReference type="AlphaFoldDB" id="A0A9J9U9U2"/>
<protein>
    <submittedName>
        <fullName evidence="8">2OG-Fe(II) oxygenase</fullName>
    </submittedName>
</protein>
<dbReference type="PROSITE" id="PS51471">
    <property type="entry name" value="FE2OG_OXY"/>
    <property type="match status" value="1"/>
</dbReference>
<dbReference type="Gene3D" id="2.60.120.590">
    <property type="entry name" value="Alpha-ketoglutarate-dependent dioxygenase AlkB-like"/>
    <property type="match status" value="1"/>
</dbReference>
<reference evidence="8 9" key="1">
    <citation type="journal article" date="2010" name="J. Bacteriol.">
        <title>Completed genome sequence of the anaerobic iron-oxidizing bacterium Acidovorax ebreus strain TPSY.</title>
        <authorList>
            <person name="Byrne-Bailey K.G."/>
            <person name="Weber K.A."/>
            <person name="Chair A.H."/>
            <person name="Bose S."/>
            <person name="Knox T."/>
            <person name="Spanbauer T.L."/>
            <person name="Chertkov O."/>
            <person name="Coates J.D."/>
        </authorList>
    </citation>
    <scope>NUCLEOTIDE SEQUENCE [LARGE SCALE GENOMIC DNA]</scope>
    <source>
        <strain evidence="8 9">TPSY</strain>
    </source>
</reference>
<evidence type="ECO:0000256" key="5">
    <source>
        <dbReference type="PIRSR" id="PIRSR604574-1"/>
    </source>
</evidence>
<dbReference type="InterPro" id="IPR005123">
    <property type="entry name" value="Oxoglu/Fe-dep_dioxygenase_dom"/>
</dbReference>
<evidence type="ECO:0000256" key="4">
    <source>
        <dbReference type="ARBA" id="ARBA00023004"/>
    </source>
</evidence>
<dbReference type="NCBIfam" id="NF011930">
    <property type="entry name" value="PRK15401.1"/>
    <property type="match status" value="1"/>
</dbReference>
<organism evidence="8 9">
    <name type="scientific">Acidovorax ebreus (strain TPSY)</name>
    <name type="common">Diaphorobacter sp. (strain TPSY)</name>
    <dbReference type="NCBI Taxonomy" id="535289"/>
    <lineage>
        <taxon>Bacteria</taxon>
        <taxon>Pseudomonadati</taxon>
        <taxon>Pseudomonadota</taxon>
        <taxon>Betaproteobacteria</taxon>
        <taxon>Burkholderiales</taxon>
        <taxon>Comamonadaceae</taxon>
        <taxon>Diaphorobacter</taxon>
    </lineage>
</organism>
<gene>
    <name evidence="8" type="ordered locus">Dtpsy_0631</name>
</gene>
<feature type="binding site" evidence="6">
    <location>
        <position position="138"/>
    </location>
    <ligand>
        <name>Fe cation</name>
        <dbReference type="ChEBI" id="CHEBI:24875"/>
        <note>catalytic</note>
    </ligand>
</feature>
<dbReference type="GO" id="GO:0005737">
    <property type="term" value="C:cytoplasm"/>
    <property type="evidence" value="ECO:0007669"/>
    <property type="project" value="TreeGrafter"/>
</dbReference>
<evidence type="ECO:0000313" key="9">
    <source>
        <dbReference type="Proteomes" id="UP000000450"/>
    </source>
</evidence>
<name>A0A9J9U9U2_ACIET</name>
<feature type="binding site" evidence="5">
    <location>
        <position position="168"/>
    </location>
    <ligand>
        <name>substrate</name>
    </ligand>
</feature>
<dbReference type="KEGG" id="dia:Dtpsy_0631"/>
<dbReference type="PANTHER" id="PTHR16557">
    <property type="entry name" value="ALKYLATED DNA REPAIR PROTEIN ALKB-RELATED"/>
    <property type="match status" value="1"/>
</dbReference>
<evidence type="ECO:0000313" key="8">
    <source>
        <dbReference type="EMBL" id="ACM32111.1"/>
    </source>
</evidence>
<dbReference type="PANTHER" id="PTHR16557:SF2">
    <property type="entry name" value="NUCLEIC ACID DIOXYGENASE ALKBH1"/>
    <property type="match status" value="1"/>
</dbReference>
<dbReference type="RefSeq" id="WP_012655641.1">
    <property type="nucleotide sequence ID" value="NC_011992.1"/>
</dbReference>
<feature type="binding site" evidence="5">
    <location>
        <position position="142"/>
    </location>
    <ligand>
        <name>substrate</name>
    </ligand>
</feature>
<proteinExistence type="predicted"/>
<dbReference type="EMBL" id="CP001392">
    <property type="protein sequence ID" value="ACM32111.1"/>
    <property type="molecule type" value="Genomic_DNA"/>
</dbReference>
<keyword evidence="9" id="KW-1185">Reference proteome</keyword>
<keyword evidence="1 6" id="KW-0479">Metal-binding</keyword>
<dbReference type="GO" id="GO:0035515">
    <property type="term" value="F:oxidative RNA demethylase activity"/>
    <property type="evidence" value="ECO:0007669"/>
    <property type="project" value="TreeGrafter"/>
</dbReference>
<evidence type="ECO:0000259" key="7">
    <source>
        <dbReference type="PROSITE" id="PS51471"/>
    </source>
</evidence>
<dbReference type="SUPFAM" id="SSF51197">
    <property type="entry name" value="Clavaminate synthase-like"/>
    <property type="match status" value="1"/>
</dbReference>
<dbReference type="InterPro" id="IPR037151">
    <property type="entry name" value="AlkB-like_sf"/>
</dbReference>
<accession>A0A9J9U9U2</accession>
<evidence type="ECO:0000256" key="6">
    <source>
        <dbReference type="PIRSR" id="PIRSR604574-2"/>
    </source>
</evidence>
<evidence type="ECO:0000256" key="2">
    <source>
        <dbReference type="ARBA" id="ARBA00022964"/>
    </source>
</evidence>
<feature type="binding site" evidence="5">
    <location>
        <begin position="127"/>
        <end position="129"/>
    </location>
    <ligand>
        <name>2-oxoglutarate</name>
        <dbReference type="ChEBI" id="CHEBI:16810"/>
    </ligand>
</feature>
<feature type="binding site" evidence="5">
    <location>
        <begin position="83"/>
        <end position="85"/>
    </location>
    <ligand>
        <name>substrate</name>
    </ligand>
</feature>
<dbReference type="GO" id="GO:0035513">
    <property type="term" value="P:oxidative RNA demethylation"/>
    <property type="evidence" value="ECO:0007669"/>
    <property type="project" value="TreeGrafter"/>
</dbReference>
<keyword evidence="3" id="KW-0560">Oxidoreductase</keyword>
<dbReference type="Proteomes" id="UP000000450">
    <property type="component" value="Chromosome"/>
</dbReference>
<dbReference type="InterPro" id="IPR027450">
    <property type="entry name" value="AlkB-like"/>
</dbReference>
<dbReference type="Pfam" id="PF13532">
    <property type="entry name" value="2OG-FeII_Oxy_2"/>
    <property type="match status" value="1"/>
</dbReference>
<feature type="binding site" evidence="5">
    <location>
        <begin position="211"/>
        <end position="217"/>
    </location>
    <ligand>
        <name>2-oxoglutarate</name>
        <dbReference type="ChEBI" id="CHEBI:16810"/>
    </ligand>
</feature>
<feature type="binding site" evidence="6">
    <location>
        <position position="194"/>
    </location>
    <ligand>
        <name>Fe cation</name>
        <dbReference type="ChEBI" id="CHEBI:24875"/>
        <note>catalytic</note>
    </ligand>
</feature>
<evidence type="ECO:0000256" key="1">
    <source>
        <dbReference type="ARBA" id="ARBA00022723"/>
    </source>
</evidence>
<keyword evidence="4 6" id="KW-0408">Iron</keyword>
<keyword evidence="2" id="KW-0223">Dioxygenase</keyword>